<evidence type="ECO:0000256" key="5">
    <source>
        <dbReference type="ARBA" id="ARBA00022801"/>
    </source>
</evidence>
<feature type="domain" description="Nuclease SbcCD subunit D C-terminal" evidence="9">
    <location>
        <begin position="255"/>
        <end position="346"/>
    </location>
</feature>
<dbReference type="InterPro" id="IPR050535">
    <property type="entry name" value="DNA_Repair-Maintenance_Comp"/>
</dbReference>
<keyword evidence="7" id="KW-0233">DNA recombination</keyword>
<evidence type="ECO:0000256" key="7">
    <source>
        <dbReference type="RuleBase" id="RU363069"/>
    </source>
</evidence>
<keyword evidence="7" id="KW-0255">Endonuclease</keyword>
<evidence type="ECO:0000256" key="3">
    <source>
        <dbReference type="ARBA" id="ARBA00013365"/>
    </source>
</evidence>
<evidence type="ECO:0000313" key="10">
    <source>
        <dbReference type="EMBL" id="HIT85615.1"/>
    </source>
</evidence>
<name>A0A9D1H323_9FIRM</name>
<comment type="caution">
    <text evidence="10">The sequence shown here is derived from an EMBL/GenBank/DDBJ whole genome shotgun (WGS) entry which is preliminary data.</text>
</comment>
<dbReference type="SUPFAM" id="SSF56300">
    <property type="entry name" value="Metallo-dependent phosphatases"/>
    <property type="match status" value="1"/>
</dbReference>
<dbReference type="InterPro" id="IPR004593">
    <property type="entry name" value="SbcD"/>
</dbReference>
<feature type="domain" description="Calcineurin-like phosphoesterase" evidence="8">
    <location>
        <begin position="1"/>
        <end position="208"/>
    </location>
</feature>
<sequence length="369" mass="41430">MKFLHLSDLHIGKRLNGISLFEDQKYILNQIAGIAKESGVDAVVIAGDIYDRSAPSADAVSLFDDFLTQLSELNVPILIISGNHDSPERLAFGGRLMKNIYIYSVFDGSLKRVTVKDVDFYMLPFVRPQTVRRFFDDPELRDYEKMTELIFKDFKKRGKSVLVMHQFVTSGALRSDTGESVTVGTLDNISVSHFSDFDYVALGHVHIPQRVGDSSNAVYCGSPLKYSCAEAGAEKYAVIVDCGDNMNTKKIPLVPLRDVRRIRGKLEELLNPETYSGTNTSDFLHVTLTDEGEITDAQARLAGVYENVVEIVFEREKDVLGAAEIDADFINSKTPQELFAQFFEEQNGIPMNEEQRETVNEIMEELCVR</sequence>
<evidence type="ECO:0000256" key="4">
    <source>
        <dbReference type="ARBA" id="ARBA00022722"/>
    </source>
</evidence>
<dbReference type="NCBIfam" id="TIGR00619">
    <property type="entry name" value="sbcd"/>
    <property type="match status" value="1"/>
</dbReference>
<dbReference type="AlphaFoldDB" id="A0A9D1H323"/>
<comment type="similarity">
    <text evidence="1 7">Belongs to the SbcD family.</text>
</comment>
<organism evidence="10 11">
    <name type="scientific">Candidatus Ornithomonoglobus intestinigallinarum</name>
    <dbReference type="NCBI Taxonomy" id="2840894"/>
    <lineage>
        <taxon>Bacteria</taxon>
        <taxon>Bacillati</taxon>
        <taxon>Bacillota</taxon>
        <taxon>Clostridia</taxon>
        <taxon>Candidatus Ornithomonoglobus</taxon>
    </lineage>
</organism>
<dbReference type="GO" id="GO:0006260">
    <property type="term" value="P:DNA replication"/>
    <property type="evidence" value="ECO:0007669"/>
    <property type="project" value="UniProtKB-KW"/>
</dbReference>
<keyword evidence="6 7" id="KW-0269">Exonuclease</keyword>
<evidence type="ECO:0000313" key="11">
    <source>
        <dbReference type="Proteomes" id="UP000824165"/>
    </source>
</evidence>
<dbReference type="PANTHER" id="PTHR30337:SF0">
    <property type="entry name" value="NUCLEASE SBCCD SUBUNIT D"/>
    <property type="match status" value="1"/>
</dbReference>
<dbReference type="Proteomes" id="UP000824165">
    <property type="component" value="Unassembled WGS sequence"/>
</dbReference>
<dbReference type="Pfam" id="PF00149">
    <property type="entry name" value="Metallophos"/>
    <property type="match status" value="1"/>
</dbReference>
<gene>
    <name evidence="7" type="primary">sbcD</name>
    <name evidence="10" type="ORF">IAA60_06900</name>
</gene>
<dbReference type="InterPro" id="IPR041796">
    <property type="entry name" value="Mre11_N"/>
</dbReference>
<reference evidence="10" key="2">
    <citation type="journal article" date="2021" name="PeerJ">
        <title>Extensive microbial diversity within the chicken gut microbiome revealed by metagenomics and culture.</title>
        <authorList>
            <person name="Gilroy R."/>
            <person name="Ravi A."/>
            <person name="Getino M."/>
            <person name="Pursley I."/>
            <person name="Horton D.L."/>
            <person name="Alikhan N.F."/>
            <person name="Baker D."/>
            <person name="Gharbi K."/>
            <person name="Hall N."/>
            <person name="Watson M."/>
            <person name="Adriaenssens E.M."/>
            <person name="Foster-Nyarko E."/>
            <person name="Jarju S."/>
            <person name="Secka A."/>
            <person name="Antonio M."/>
            <person name="Oren A."/>
            <person name="Chaudhuri R.R."/>
            <person name="La Ragione R."/>
            <person name="Hildebrand F."/>
            <person name="Pallen M.J."/>
        </authorList>
    </citation>
    <scope>NUCLEOTIDE SEQUENCE</scope>
    <source>
        <strain evidence="10">CHK181-108</strain>
    </source>
</reference>
<evidence type="ECO:0000259" key="9">
    <source>
        <dbReference type="Pfam" id="PF12320"/>
    </source>
</evidence>
<accession>A0A9D1H323</accession>
<proteinExistence type="inferred from homology"/>
<evidence type="ECO:0000259" key="8">
    <source>
        <dbReference type="Pfam" id="PF00149"/>
    </source>
</evidence>
<keyword evidence="7" id="KW-0235">DNA replication</keyword>
<evidence type="ECO:0000256" key="2">
    <source>
        <dbReference type="ARBA" id="ARBA00011322"/>
    </source>
</evidence>
<comment type="function">
    <text evidence="7">SbcCD cleaves DNA hairpin structures. These structures can inhibit DNA replication and are intermediates in certain DNA recombination reactions. The complex acts as a 3'-&gt;5' double strand exonuclease that can open hairpins. It also has a 5' single-strand endonuclease activity.</text>
</comment>
<dbReference type="InterPro" id="IPR004843">
    <property type="entry name" value="Calcineurin-like_PHP"/>
</dbReference>
<dbReference type="InterPro" id="IPR029052">
    <property type="entry name" value="Metallo-depent_PP-like"/>
</dbReference>
<comment type="subunit">
    <text evidence="2 7">Heterodimer of SbcC and SbcD.</text>
</comment>
<keyword evidence="4 7" id="KW-0540">Nuclease</keyword>
<dbReference type="Gene3D" id="3.60.21.10">
    <property type="match status" value="1"/>
</dbReference>
<evidence type="ECO:0000256" key="6">
    <source>
        <dbReference type="ARBA" id="ARBA00022839"/>
    </source>
</evidence>
<keyword evidence="5 7" id="KW-0378">Hydrolase</keyword>
<dbReference type="CDD" id="cd00840">
    <property type="entry name" value="MPP_Mre11_N"/>
    <property type="match status" value="1"/>
</dbReference>
<dbReference type="Pfam" id="PF12320">
    <property type="entry name" value="SbcD_C"/>
    <property type="match status" value="1"/>
</dbReference>
<dbReference type="InterPro" id="IPR026843">
    <property type="entry name" value="SbcD_C"/>
</dbReference>
<dbReference type="PANTHER" id="PTHR30337">
    <property type="entry name" value="COMPONENT OF ATP-DEPENDENT DSDNA EXONUCLEASE"/>
    <property type="match status" value="1"/>
</dbReference>
<dbReference type="GO" id="GO:0004519">
    <property type="term" value="F:endonuclease activity"/>
    <property type="evidence" value="ECO:0007669"/>
    <property type="project" value="UniProtKB-KW"/>
</dbReference>
<dbReference type="GO" id="GO:0008408">
    <property type="term" value="F:3'-5' exonuclease activity"/>
    <property type="evidence" value="ECO:0007669"/>
    <property type="project" value="InterPro"/>
</dbReference>
<protein>
    <recommendedName>
        <fullName evidence="3 7">Nuclease SbcCD subunit D</fullName>
    </recommendedName>
</protein>
<reference evidence="10" key="1">
    <citation type="submission" date="2020-10" db="EMBL/GenBank/DDBJ databases">
        <authorList>
            <person name="Gilroy R."/>
        </authorList>
    </citation>
    <scope>NUCLEOTIDE SEQUENCE</scope>
    <source>
        <strain evidence="10">CHK181-108</strain>
    </source>
</reference>
<dbReference type="EMBL" id="DVLU01000066">
    <property type="protein sequence ID" value="HIT85615.1"/>
    <property type="molecule type" value="Genomic_DNA"/>
</dbReference>
<dbReference type="GO" id="GO:0006310">
    <property type="term" value="P:DNA recombination"/>
    <property type="evidence" value="ECO:0007669"/>
    <property type="project" value="UniProtKB-KW"/>
</dbReference>
<evidence type="ECO:0000256" key="1">
    <source>
        <dbReference type="ARBA" id="ARBA00010555"/>
    </source>
</evidence>